<evidence type="ECO:0000313" key="2">
    <source>
        <dbReference type="Proteomes" id="UP000250235"/>
    </source>
</evidence>
<organism evidence="1 2">
    <name type="scientific">Dorcoceras hygrometricum</name>
    <dbReference type="NCBI Taxonomy" id="472368"/>
    <lineage>
        <taxon>Eukaryota</taxon>
        <taxon>Viridiplantae</taxon>
        <taxon>Streptophyta</taxon>
        <taxon>Embryophyta</taxon>
        <taxon>Tracheophyta</taxon>
        <taxon>Spermatophyta</taxon>
        <taxon>Magnoliopsida</taxon>
        <taxon>eudicotyledons</taxon>
        <taxon>Gunneridae</taxon>
        <taxon>Pentapetalae</taxon>
        <taxon>asterids</taxon>
        <taxon>lamiids</taxon>
        <taxon>Lamiales</taxon>
        <taxon>Gesneriaceae</taxon>
        <taxon>Didymocarpoideae</taxon>
        <taxon>Trichosporeae</taxon>
        <taxon>Loxocarpinae</taxon>
        <taxon>Dorcoceras</taxon>
    </lineage>
</organism>
<dbReference type="Proteomes" id="UP000250235">
    <property type="component" value="Unassembled WGS sequence"/>
</dbReference>
<name>A0A2Z7CWN0_9LAMI</name>
<gene>
    <name evidence="1" type="ORF">F511_39005</name>
</gene>
<protein>
    <submittedName>
        <fullName evidence="1">Uncharacterized protein</fullName>
    </submittedName>
</protein>
<keyword evidence="2" id="KW-1185">Reference proteome</keyword>
<reference evidence="1 2" key="1">
    <citation type="journal article" date="2015" name="Proc. Natl. Acad. Sci. U.S.A.">
        <title>The resurrection genome of Boea hygrometrica: A blueprint for survival of dehydration.</title>
        <authorList>
            <person name="Xiao L."/>
            <person name="Yang G."/>
            <person name="Zhang L."/>
            <person name="Yang X."/>
            <person name="Zhao S."/>
            <person name="Ji Z."/>
            <person name="Zhou Q."/>
            <person name="Hu M."/>
            <person name="Wang Y."/>
            <person name="Chen M."/>
            <person name="Xu Y."/>
            <person name="Jin H."/>
            <person name="Xiao X."/>
            <person name="Hu G."/>
            <person name="Bao F."/>
            <person name="Hu Y."/>
            <person name="Wan P."/>
            <person name="Li L."/>
            <person name="Deng X."/>
            <person name="Kuang T."/>
            <person name="Xiang C."/>
            <person name="Zhu J.K."/>
            <person name="Oliver M.J."/>
            <person name="He Y."/>
        </authorList>
    </citation>
    <scope>NUCLEOTIDE SEQUENCE [LARGE SCALE GENOMIC DNA]</scope>
    <source>
        <strain evidence="2">cv. XS01</strain>
    </source>
</reference>
<dbReference type="AlphaFoldDB" id="A0A2Z7CWN0"/>
<sequence>MLGERNGFLSIFVFRTALDSCRVLRGSSQIWRVEKCWLVTSALALVDCYPGFSAGRGDGPAGGAPKVQSVDSLGFGRHTDSLRVAFKHRMMVQAKLQELFLRKVLLDRWKNFVPRHPLARIDPQVLYVLAEAHKIVELAYLGLRKHHKIVWTLPGPSNLFLVPNEDTKVCSVLSSPKPTVNQCIDLVVHSLRQIIETIPYTIFRAFQHGQHAEQFCGLFEEALIAEVVSHLRELVMSKRGKVVTTAAEKGRVAVVIDTETTVGIADAKSVQIRSERHQLRPCLTVYGFTFQLRERKQCTEVLGDLAACGLLDRVRAGAAVIKPSSGILPVQETRGDIGV</sequence>
<evidence type="ECO:0000313" key="1">
    <source>
        <dbReference type="EMBL" id="KZV49236.1"/>
    </source>
</evidence>
<accession>A0A2Z7CWN0</accession>
<dbReference type="EMBL" id="KQ993141">
    <property type="protein sequence ID" value="KZV49236.1"/>
    <property type="molecule type" value="Genomic_DNA"/>
</dbReference>
<proteinExistence type="predicted"/>